<sequence length="76" mass="8761">MLTVIRFRLREVREQRELTQLELAERVGVRQATISDLETGRAKTLRLTLLDALCNALQAEPAELIEYDPPKRRKSA</sequence>
<evidence type="ECO:0000313" key="2">
    <source>
        <dbReference type="EMBL" id="AHG87544.1"/>
    </source>
</evidence>
<dbReference type="InParanoid" id="W0R8T8"/>
<organism evidence="2 5">
    <name type="scientific">Gemmatirosa kalamazoonensis</name>
    <dbReference type="NCBI Taxonomy" id="861299"/>
    <lineage>
        <taxon>Bacteria</taxon>
        <taxon>Pseudomonadati</taxon>
        <taxon>Gemmatimonadota</taxon>
        <taxon>Gemmatimonadia</taxon>
        <taxon>Gemmatimonadales</taxon>
        <taxon>Gemmatimonadaceae</taxon>
        <taxon>Gemmatirosa</taxon>
    </lineage>
</organism>
<dbReference type="PANTHER" id="PTHR37301:SF1">
    <property type="entry name" value="DNA-BINDING PROTEIN"/>
    <property type="match status" value="1"/>
</dbReference>
<dbReference type="EMBL" id="CP007128">
    <property type="protein sequence ID" value="AHG87588.1"/>
    <property type="molecule type" value="Genomic_DNA"/>
</dbReference>
<reference evidence="2" key="1">
    <citation type="submission" date="2013-12" db="EMBL/GenBank/DDBJ databases">
        <authorList>
            <person name="DeBruyn J.M."/>
            <person name="Radosevich M."/>
            <person name="Wommack K.Eric."/>
            <person name="Polson S."/>
            <person name="Hauser L.J."/>
            <person name="Fawaz M.N."/>
            <person name="Korlach J."/>
            <person name="Tsai Y.-C."/>
        </authorList>
    </citation>
    <scope>NUCLEOTIDE SEQUENCE</scope>
    <source>
        <strain evidence="2">KBS708</strain>
    </source>
</reference>
<name>W0R8T8_9BACT</name>
<evidence type="ECO:0000313" key="5">
    <source>
        <dbReference type="Proteomes" id="UP000019151"/>
    </source>
</evidence>
<dbReference type="GO" id="GO:0003677">
    <property type="term" value="F:DNA binding"/>
    <property type="evidence" value="ECO:0007669"/>
    <property type="project" value="InterPro"/>
</dbReference>
<evidence type="ECO:0000259" key="1">
    <source>
        <dbReference type="PROSITE" id="PS50943"/>
    </source>
</evidence>
<dbReference type="InterPro" id="IPR010982">
    <property type="entry name" value="Lambda_DNA-bd_dom_sf"/>
</dbReference>
<dbReference type="Proteomes" id="UP000019151">
    <property type="component" value="Extrachromosomal Element ECE"/>
</dbReference>
<evidence type="ECO:0000313" key="4">
    <source>
        <dbReference type="EMBL" id="AHG87588.1"/>
    </source>
</evidence>
<dbReference type="SUPFAM" id="SSF47413">
    <property type="entry name" value="lambda repressor-like DNA-binding domains"/>
    <property type="match status" value="1"/>
</dbReference>
<accession>W0R8T8</accession>
<dbReference type="CDD" id="cd00093">
    <property type="entry name" value="HTH_XRE"/>
    <property type="match status" value="1"/>
</dbReference>
<gene>
    <name evidence="2" type="ORF">J421_0006</name>
    <name evidence="3" type="ORF">J421_0029</name>
    <name evidence="4" type="ORF">J421_0051</name>
</gene>
<reference evidence="2 5" key="2">
    <citation type="journal article" date="2014" name="Genome Announc.">
        <title>Genome Sequence and Methylome of Soil Bacterium Gemmatirosa kalamazoonensis KBS708T, a Member of the Rarely Cultivated Gemmatimonadetes Phylum.</title>
        <authorList>
            <person name="Debruyn J.M."/>
            <person name="Radosevich M."/>
            <person name="Wommack K.E."/>
            <person name="Polson S.W."/>
            <person name="Hauser L.J."/>
            <person name="Fawaz M.N."/>
            <person name="Korlach J."/>
            <person name="Tsai Y.C."/>
        </authorList>
    </citation>
    <scope>NUCLEOTIDE SEQUENCE [LARGE SCALE GENOMIC DNA]</scope>
    <source>
        <strain evidence="2 5">KBS708</strain>
    </source>
</reference>
<dbReference type="STRING" id="861299.J421_0006"/>
<dbReference type="Pfam" id="PF13443">
    <property type="entry name" value="HTH_26"/>
    <property type="match status" value="1"/>
</dbReference>
<dbReference type="EMBL" id="CP007127">
    <property type="protein sequence ID" value="AHG87567.1"/>
    <property type="molecule type" value="Genomic_DNA"/>
</dbReference>
<dbReference type="HOGENOM" id="CLU_066192_31_8_0"/>
<dbReference type="SMART" id="SM00530">
    <property type="entry name" value="HTH_XRE"/>
    <property type="match status" value="1"/>
</dbReference>
<dbReference type="AlphaFoldDB" id="W0R8T8"/>
<dbReference type="InterPro" id="IPR001387">
    <property type="entry name" value="Cro/C1-type_HTH"/>
</dbReference>
<proteinExistence type="predicted"/>
<dbReference type="KEGG" id="gba:J421_0051"/>
<dbReference type="Proteomes" id="UP000019151">
    <property type="component" value="Chromosome"/>
</dbReference>
<keyword evidence="5" id="KW-1185">Reference proteome</keyword>
<dbReference type="Gene3D" id="1.10.260.40">
    <property type="entry name" value="lambda repressor-like DNA-binding domains"/>
    <property type="match status" value="1"/>
</dbReference>
<dbReference type="PANTHER" id="PTHR37301">
    <property type="entry name" value="DNA-BINDING PROTEIN-RELATED"/>
    <property type="match status" value="1"/>
</dbReference>
<dbReference type="eggNOG" id="COG3655">
    <property type="taxonomic scope" value="Bacteria"/>
</dbReference>
<protein>
    <recommendedName>
        <fullName evidence="1">HTH cro/C1-type domain-containing protein</fullName>
    </recommendedName>
</protein>
<dbReference type="EMBL" id="CP007127">
    <property type="protein sequence ID" value="AHG87544.1"/>
    <property type="molecule type" value="Genomic_DNA"/>
</dbReference>
<feature type="domain" description="HTH cro/C1-type" evidence="1">
    <location>
        <begin position="9"/>
        <end position="64"/>
    </location>
</feature>
<evidence type="ECO:0000313" key="3">
    <source>
        <dbReference type="EMBL" id="AHG87567.1"/>
    </source>
</evidence>
<dbReference type="PROSITE" id="PS50943">
    <property type="entry name" value="HTH_CROC1"/>
    <property type="match status" value="1"/>
</dbReference>